<keyword evidence="1 2" id="KW-0732">Signal</keyword>
<keyword evidence="4" id="KW-1185">Reference proteome</keyword>
<accession>A0A840YUX7</accession>
<dbReference type="GO" id="GO:0009279">
    <property type="term" value="C:cell outer membrane"/>
    <property type="evidence" value="ECO:0007669"/>
    <property type="project" value="InterPro"/>
</dbReference>
<feature type="signal peptide" evidence="2">
    <location>
        <begin position="1"/>
        <end position="25"/>
    </location>
</feature>
<dbReference type="PANTHER" id="PTHR31284">
    <property type="entry name" value="ACID PHOSPHATASE-LIKE PROTEIN"/>
    <property type="match status" value="1"/>
</dbReference>
<proteinExistence type="predicted"/>
<sequence length="298" mass="31690">MMRRTALLGACALLAGCATTPAPQAPPPPPMQHSNPPQFVSPPVPAGMQYLYGSAEASALTRGVWHDLVTYVAAKVKHRPADSVVLAQGATLSDPRYVSCGDKPFAAVFDADETVLLNYGFESWQAKGGKFSPEIWSQWERTGMADVEPTPGAVAALNQLRAMGVTVVFNTNRSAANAAYTEQALDHAGLGPAKHGDTLFLQGDDATGGHKDGRRATIAARYCVLAMGGDQLGDISDLFNAVSNVAQRRAAVATPAIDANWGAGWFLFPNPVYGPQIKGGMDDVFPRDKRWNPPAEEK</sequence>
<dbReference type="Proteomes" id="UP000554342">
    <property type="component" value="Unassembled WGS sequence"/>
</dbReference>
<dbReference type="PANTHER" id="PTHR31284:SF10">
    <property type="entry name" value="ACID PHOSPHATASE-LIKE PROTEIN"/>
    <property type="match status" value="1"/>
</dbReference>
<evidence type="ECO:0000313" key="3">
    <source>
        <dbReference type="EMBL" id="MBB5717448.1"/>
    </source>
</evidence>
<dbReference type="Gene3D" id="3.40.50.1000">
    <property type="entry name" value="HAD superfamily/HAD-like"/>
    <property type="match status" value="1"/>
</dbReference>
<dbReference type="AlphaFoldDB" id="A0A840YUX7"/>
<name>A0A840YUX7_9SPHN</name>
<organism evidence="3 4">
    <name type="scientific">Stakelama sediminis</name>
    <dbReference type="NCBI Taxonomy" id="463200"/>
    <lineage>
        <taxon>Bacteria</taxon>
        <taxon>Pseudomonadati</taxon>
        <taxon>Pseudomonadota</taxon>
        <taxon>Alphaproteobacteria</taxon>
        <taxon>Sphingomonadales</taxon>
        <taxon>Sphingomonadaceae</taxon>
        <taxon>Stakelama</taxon>
    </lineage>
</organism>
<feature type="chain" id="PRO_5033004382" evidence="2">
    <location>
        <begin position="26"/>
        <end position="298"/>
    </location>
</feature>
<keyword evidence="3" id="KW-0449">Lipoprotein</keyword>
<dbReference type="InterPro" id="IPR005519">
    <property type="entry name" value="Acid_phosphat_B-like"/>
</dbReference>
<dbReference type="SFLD" id="SFLDS00003">
    <property type="entry name" value="Haloacid_Dehalogenase"/>
    <property type="match status" value="1"/>
</dbReference>
<dbReference type="Pfam" id="PF03767">
    <property type="entry name" value="Acid_phosphat_B"/>
    <property type="match status" value="1"/>
</dbReference>
<dbReference type="SFLD" id="SFLDG01125">
    <property type="entry name" value="C1.1:_Acid_Phosphatase_Like"/>
    <property type="match status" value="1"/>
</dbReference>
<gene>
    <name evidence="3" type="ORF">FHR23_000355</name>
</gene>
<dbReference type="SUPFAM" id="SSF56784">
    <property type="entry name" value="HAD-like"/>
    <property type="match status" value="1"/>
</dbReference>
<dbReference type="PROSITE" id="PS51257">
    <property type="entry name" value="PROKAR_LIPOPROTEIN"/>
    <property type="match status" value="1"/>
</dbReference>
<reference evidence="3 4" key="1">
    <citation type="submission" date="2020-08" db="EMBL/GenBank/DDBJ databases">
        <title>Genomic Encyclopedia of Type Strains, Phase IV (KMG-IV): sequencing the most valuable type-strain genomes for metagenomic binning, comparative biology and taxonomic classification.</title>
        <authorList>
            <person name="Goeker M."/>
        </authorList>
    </citation>
    <scope>NUCLEOTIDE SEQUENCE [LARGE SCALE GENOMIC DNA]</scope>
    <source>
        <strain evidence="3 4">DSM 27203</strain>
    </source>
</reference>
<dbReference type="InterPro" id="IPR036412">
    <property type="entry name" value="HAD-like_sf"/>
</dbReference>
<evidence type="ECO:0000313" key="4">
    <source>
        <dbReference type="Proteomes" id="UP000554342"/>
    </source>
</evidence>
<evidence type="ECO:0000256" key="1">
    <source>
        <dbReference type="ARBA" id="ARBA00022729"/>
    </source>
</evidence>
<evidence type="ECO:0000256" key="2">
    <source>
        <dbReference type="SAM" id="SignalP"/>
    </source>
</evidence>
<comment type="caution">
    <text evidence="3">The sequence shown here is derived from an EMBL/GenBank/DDBJ whole genome shotgun (WGS) entry which is preliminary data.</text>
</comment>
<dbReference type="InterPro" id="IPR023214">
    <property type="entry name" value="HAD_sf"/>
</dbReference>
<dbReference type="EMBL" id="JACIJI010000001">
    <property type="protein sequence ID" value="MBB5717448.1"/>
    <property type="molecule type" value="Genomic_DNA"/>
</dbReference>
<protein>
    <submittedName>
        <fullName evidence="3">5'-nucleotidase (Lipoprotein e(P4) family)</fullName>
    </submittedName>
</protein>
<dbReference type="InterPro" id="IPR006423">
    <property type="entry name" value="Lipo_e_P4"/>
</dbReference>